<evidence type="ECO:0000256" key="5">
    <source>
        <dbReference type="ARBA" id="ARBA00022618"/>
    </source>
</evidence>
<feature type="compositionally biased region" description="Polar residues" evidence="10">
    <location>
        <begin position="209"/>
        <end position="223"/>
    </location>
</feature>
<feature type="compositionally biased region" description="Polar residues" evidence="10">
    <location>
        <begin position="377"/>
        <end position="391"/>
    </location>
</feature>
<evidence type="ECO:0000256" key="7">
    <source>
        <dbReference type="ARBA" id="ARBA00023242"/>
    </source>
</evidence>
<dbReference type="Gene3D" id="6.10.250.1900">
    <property type="match status" value="1"/>
</dbReference>
<feature type="compositionally biased region" description="Pro residues" evidence="10">
    <location>
        <begin position="172"/>
        <end position="183"/>
    </location>
</feature>
<keyword evidence="13" id="KW-1185">Reference proteome</keyword>
<dbReference type="InterPro" id="IPR018867">
    <property type="entry name" value="Cell_div_borealin"/>
</dbReference>
<evidence type="ECO:0000313" key="13">
    <source>
        <dbReference type="Proteomes" id="UP001063166"/>
    </source>
</evidence>
<feature type="compositionally biased region" description="Polar residues" evidence="10">
    <location>
        <begin position="331"/>
        <end position="358"/>
    </location>
</feature>
<feature type="region of interest" description="Disordered" evidence="10">
    <location>
        <begin position="102"/>
        <end position="249"/>
    </location>
</feature>
<proteinExistence type="inferred from homology"/>
<reference evidence="12" key="1">
    <citation type="submission" date="2022-07" db="EMBL/GenBank/DDBJ databases">
        <title>The genome of Lyophyllum shimeji provides insight into the initial evolution of ectomycorrhizal fungal genome.</title>
        <authorList>
            <person name="Kobayashi Y."/>
            <person name="Shibata T."/>
            <person name="Hirakawa H."/>
            <person name="Shigenobu S."/>
            <person name="Nishiyama T."/>
            <person name="Yamada A."/>
            <person name="Hasebe M."/>
            <person name="Kawaguchi M."/>
        </authorList>
    </citation>
    <scope>NUCLEOTIDE SEQUENCE</scope>
    <source>
        <strain evidence="12">AT787</strain>
    </source>
</reference>
<dbReference type="GO" id="GO:0000070">
    <property type="term" value="P:mitotic sister chromatid segregation"/>
    <property type="evidence" value="ECO:0007669"/>
    <property type="project" value="TreeGrafter"/>
</dbReference>
<name>A0A9P3PN26_LYOSH</name>
<dbReference type="GO" id="GO:0051301">
    <property type="term" value="P:cell division"/>
    <property type="evidence" value="ECO:0007669"/>
    <property type="project" value="UniProtKB-KW"/>
</dbReference>
<dbReference type="OrthoDB" id="2392550at2759"/>
<keyword evidence="7" id="KW-0539">Nucleus</keyword>
<keyword evidence="4" id="KW-0158">Chromosome</keyword>
<keyword evidence="5" id="KW-0132">Cell division</keyword>
<feature type="compositionally biased region" description="Basic and acidic residues" evidence="10">
    <location>
        <begin position="116"/>
        <end position="125"/>
    </location>
</feature>
<evidence type="ECO:0000313" key="12">
    <source>
        <dbReference type="EMBL" id="GLB38479.1"/>
    </source>
</evidence>
<comment type="subcellular location">
    <subcellularLocation>
        <location evidence="2">Chromosome</location>
        <location evidence="2">Centromere</location>
    </subcellularLocation>
    <subcellularLocation>
        <location evidence="1">Nucleus</location>
    </subcellularLocation>
</comment>
<gene>
    <name evidence="12" type="ORF">LshimejAT787_0503440</name>
</gene>
<accession>A0A9P3PN26</accession>
<evidence type="ECO:0000256" key="2">
    <source>
        <dbReference type="ARBA" id="ARBA00004584"/>
    </source>
</evidence>
<sequence length="459" mass="50016">MDLPRSTRKYTPDEKQHLLANLDIEVAHRIRQFESWLADRLENFNMHQEGQVLRIPKQVRNMTMREFGEKYNGNIQAALRGFQKEKLLAAGGEGTLGELDKDARKRKWVASQEGATEGKDHEPKAPKNARITNLATPKKAGSSTGPGTAQRARLLANGNKTPGTARTMGRVPPSPSPQKPRPPFGSNLGSSTHHSRQPFRPTSPARLPTGTSRSRVPSSSTFNPELPPKTPRYPSGGPPPTTTALRLPRRDESMLSVNGSPLANPYEFGMGWFKGIEMAEADADNEDGEDPDTTNAQGLAVPRPLKRAKSSIMIRRDPSVAFPQHLGGLHSRTNSQASILTGSSQAPSSTHSRENSLQPPHPQSQPTPRAQPGYPSQLPSSHSQPDPTTTPAPIRTHTRSFSALVAIPTKDGHLLEFDPLQTSPGQIDALEGISDSAKKQARLEMSRLVQAAVDKWKIG</sequence>
<keyword evidence="8" id="KW-0131">Cell cycle</keyword>
<dbReference type="Proteomes" id="UP001063166">
    <property type="component" value="Unassembled WGS sequence"/>
</dbReference>
<feature type="compositionally biased region" description="Acidic residues" evidence="10">
    <location>
        <begin position="283"/>
        <end position="292"/>
    </location>
</feature>
<dbReference type="AlphaFoldDB" id="A0A9P3PN26"/>
<keyword evidence="6" id="KW-0498">Mitosis</keyword>
<dbReference type="InterPro" id="IPR018851">
    <property type="entry name" value="Borealin_N"/>
</dbReference>
<evidence type="ECO:0000256" key="9">
    <source>
        <dbReference type="ARBA" id="ARBA00023328"/>
    </source>
</evidence>
<protein>
    <submittedName>
        <fullName evidence="12">Nbl1 / Borealin N terminal</fullName>
    </submittedName>
</protein>
<evidence type="ECO:0000256" key="6">
    <source>
        <dbReference type="ARBA" id="ARBA00022776"/>
    </source>
</evidence>
<dbReference type="GO" id="GO:0005634">
    <property type="term" value="C:nucleus"/>
    <property type="evidence" value="ECO:0007669"/>
    <property type="project" value="UniProtKB-SubCell"/>
</dbReference>
<dbReference type="GO" id="GO:0051233">
    <property type="term" value="C:spindle midzone"/>
    <property type="evidence" value="ECO:0007669"/>
    <property type="project" value="TreeGrafter"/>
</dbReference>
<comment type="caution">
    <text evidence="12">The sequence shown here is derived from an EMBL/GenBank/DDBJ whole genome shotgun (WGS) entry which is preliminary data.</text>
</comment>
<evidence type="ECO:0000256" key="3">
    <source>
        <dbReference type="ARBA" id="ARBA00009914"/>
    </source>
</evidence>
<feature type="compositionally biased region" description="Pro residues" evidence="10">
    <location>
        <begin position="225"/>
        <end position="241"/>
    </location>
</feature>
<feature type="domain" description="Borealin N-terminal" evidence="11">
    <location>
        <begin position="14"/>
        <end position="70"/>
    </location>
</feature>
<dbReference type="GO" id="GO:0032133">
    <property type="term" value="C:chromosome passenger complex"/>
    <property type="evidence" value="ECO:0007669"/>
    <property type="project" value="TreeGrafter"/>
</dbReference>
<dbReference type="GO" id="GO:0000775">
    <property type="term" value="C:chromosome, centromeric region"/>
    <property type="evidence" value="ECO:0007669"/>
    <property type="project" value="UniProtKB-SubCell"/>
</dbReference>
<evidence type="ECO:0000259" key="11">
    <source>
        <dbReference type="Pfam" id="PF10444"/>
    </source>
</evidence>
<comment type="similarity">
    <text evidence="3">Belongs to the borealin family.</text>
</comment>
<evidence type="ECO:0000256" key="4">
    <source>
        <dbReference type="ARBA" id="ARBA00022454"/>
    </source>
</evidence>
<dbReference type="Pfam" id="PF10444">
    <property type="entry name" value="Nbl1_Borealin_N"/>
    <property type="match status" value="1"/>
</dbReference>
<organism evidence="12 13">
    <name type="scientific">Lyophyllum shimeji</name>
    <name type="common">Hon-shimeji</name>
    <name type="synonym">Tricholoma shimeji</name>
    <dbReference type="NCBI Taxonomy" id="47721"/>
    <lineage>
        <taxon>Eukaryota</taxon>
        <taxon>Fungi</taxon>
        <taxon>Dikarya</taxon>
        <taxon>Basidiomycota</taxon>
        <taxon>Agaricomycotina</taxon>
        <taxon>Agaricomycetes</taxon>
        <taxon>Agaricomycetidae</taxon>
        <taxon>Agaricales</taxon>
        <taxon>Tricholomatineae</taxon>
        <taxon>Lyophyllaceae</taxon>
        <taxon>Lyophyllum</taxon>
    </lineage>
</organism>
<dbReference type="EMBL" id="BRPK01000005">
    <property type="protein sequence ID" value="GLB38479.1"/>
    <property type="molecule type" value="Genomic_DNA"/>
</dbReference>
<evidence type="ECO:0000256" key="1">
    <source>
        <dbReference type="ARBA" id="ARBA00004123"/>
    </source>
</evidence>
<feature type="region of interest" description="Disordered" evidence="10">
    <location>
        <begin position="283"/>
        <end position="394"/>
    </location>
</feature>
<dbReference type="PANTHER" id="PTHR16040:SF7">
    <property type="entry name" value="AUSTRALIN, ISOFORM A-RELATED"/>
    <property type="match status" value="1"/>
</dbReference>
<evidence type="ECO:0000256" key="8">
    <source>
        <dbReference type="ARBA" id="ARBA00023306"/>
    </source>
</evidence>
<dbReference type="PANTHER" id="PTHR16040">
    <property type="entry name" value="AUSTRALIN, ISOFORM A-RELATED"/>
    <property type="match status" value="1"/>
</dbReference>
<keyword evidence="9" id="KW-0137">Centromere</keyword>
<evidence type="ECO:0000256" key="10">
    <source>
        <dbReference type="SAM" id="MobiDB-lite"/>
    </source>
</evidence>
<feature type="compositionally biased region" description="Polar residues" evidence="10">
    <location>
        <begin position="130"/>
        <end position="147"/>
    </location>
</feature>